<dbReference type="PANTHER" id="PTHR47197:SF3">
    <property type="entry name" value="DIHYDRO-HEME D1 DEHYDROGENASE"/>
    <property type="match status" value="1"/>
</dbReference>
<dbReference type="KEGG" id="spai:FPZ24_10785"/>
<gene>
    <name evidence="2" type="ORF">FPZ24_10785</name>
</gene>
<reference evidence="2 3" key="1">
    <citation type="submission" date="2019-07" db="EMBL/GenBank/DDBJ databases">
        <title>Full genome sequence of Sphingomonas sp. 4R-6-7(HKS19).</title>
        <authorList>
            <person name="Im W.-T."/>
        </authorList>
    </citation>
    <scope>NUCLEOTIDE SEQUENCE [LARGE SCALE GENOMIC DNA]</scope>
    <source>
        <strain evidence="2 3">HKS19</strain>
    </source>
</reference>
<feature type="chain" id="PRO_5022699197" evidence="1">
    <location>
        <begin position="25"/>
        <end position="361"/>
    </location>
</feature>
<name>A0A5B8LIK0_9SPHN</name>
<sequence>MHKSVSFALTISLGLSLAACHQPAAVTNSGDQNQVTEIAGNEPGSGGPLTFAGSTEFPGYTGDFDHFAIDAKGGRLFLAGEESAELEVLDLKTGSVIKRVKGYGTPHSVFYMPATNELLVIDGDKPSPVLDADTLAVKRTYDLPKGADSIGFDSSTGHLWIVTGGKDVPQKDSNLIEIDPATGKVIKSVHFDADHVEAMAVEQNGPFLYINVTDKNVLAVVDKASGRIMKTWPIKEAEQNAPIAMDEKNHRLFVVTRKPGKLLVLNADSGATIAAFDAPLRTDEVTWDAANRRIYVTGGEGYTKVIEQDDANKYREVAKVTTLPGAKTAVVDSAQSRLWIAASPGESKAMAKVLWYSIAPR</sequence>
<organism evidence="2 3">
    <name type="scientific">Sphingomonas panacisoli</name>
    <dbReference type="NCBI Taxonomy" id="1813879"/>
    <lineage>
        <taxon>Bacteria</taxon>
        <taxon>Pseudomonadati</taxon>
        <taxon>Pseudomonadota</taxon>
        <taxon>Alphaproteobacteria</taxon>
        <taxon>Sphingomonadales</taxon>
        <taxon>Sphingomonadaceae</taxon>
        <taxon>Sphingomonas</taxon>
    </lineage>
</organism>
<evidence type="ECO:0000313" key="3">
    <source>
        <dbReference type="Proteomes" id="UP000315673"/>
    </source>
</evidence>
<keyword evidence="3" id="KW-1185">Reference proteome</keyword>
<evidence type="ECO:0000313" key="2">
    <source>
        <dbReference type="EMBL" id="QDZ07911.1"/>
    </source>
</evidence>
<proteinExistence type="predicted"/>
<dbReference type="PANTHER" id="PTHR47197">
    <property type="entry name" value="PROTEIN NIRF"/>
    <property type="match status" value="1"/>
</dbReference>
<keyword evidence="1" id="KW-0732">Signal</keyword>
<dbReference type="RefSeq" id="WP_146571872.1">
    <property type="nucleotide sequence ID" value="NZ_CP042306.1"/>
</dbReference>
<protein>
    <submittedName>
        <fullName evidence="2">PQQ-binding-like beta-propeller repeat protein</fullName>
    </submittedName>
</protein>
<dbReference type="AlphaFoldDB" id="A0A5B8LIK0"/>
<feature type="signal peptide" evidence="1">
    <location>
        <begin position="1"/>
        <end position="24"/>
    </location>
</feature>
<dbReference type="InterPro" id="IPR011048">
    <property type="entry name" value="Haem_d1_sf"/>
</dbReference>
<evidence type="ECO:0000256" key="1">
    <source>
        <dbReference type="SAM" id="SignalP"/>
    </source>
</evidence>
<dbReference type="InterPro" id="IPR051200">
    <property type="entry name" value="Host-pathogen_enzymatic-act"/>
</dbReference>
<dbReference type="Gene3D" id="2.130.10.10">
    <property type="entry name" value="YVTN repeat-like/Quinoprotein amine dehydrogenase"/>
    <property type="match status" value="2"/>
</dbReference>
<dbReference type="Proteomes" id="UP000315673">
    <property type="component" value="Chromosome"/>
</dbReference>
<dbReference type="PROSITE" id="PS51257">
    <property type="entry name" value="PROKAR_LIPOPROTEIN"/>
    <property type="match status" value="1"/>
</dbReference>
<accession>A0A5B8LIK0</accession>
<dbReference type="InterPro" id="IPR015943">
    <property type="entry name" value="WD40/YVTN_repeat-like_dom_sf"/>
</dbReference>
<dbReference type="EMBL" id="CP042306">
    <property type="protein sequence ID" value="QDZ07911.1"/>
    <property type="molecule type" value="Genomic_DNA"/>
</dbReference>
<dbReference type="SUPFAM" id="SSF51004">
    <property type="entry name" value="C-terminal (heme d1) domain of cytochrome cd1-nitrite reductase"/>
    <property type="match status" value="1"/>
</dbReference>
<dbReference type="OrthoDB" id="104872at2"/>